<protein>
    <submittedName>
        <fullName evidence="1">Uncharacterized protein</fullName>
    </submittedName>
</protein>
<proteinExistence type="predicted"/>
<organism evidence="1">
    <name type="scientific">Arion vulgaris</name>
    <dbReference type="NCBI Taxonomy" id="1028688"/>
    <lineage>
        <taxon>Eukaryota</taxon>
        <taxon>Metazoa</taxon>
        <taxon>Spiralia</taxon>
        <taxon>Lophotrochozoa</taxon>
        <taxon>Mollusca</taxon>
        <taxon>Gastropoda</taxon>
        <taxon>Heterobranchia</taxon>
        <taxon>Euthyneura</taxon>
        <taxon>Panpulmonata</taxon>
        <taxon>Eupulmonata</taxon>
        <taxon>Stylommatophora</taxon>
        <taxon>Helicina</taxon>
        <taxon>Arionoidea</taxon>
        <taxon>Arionidae</taxon>
        <taxon>Arion</taxon>
    </lineage>
</organism>
<evidence type="ECO:0000313" key="1">
    <source>
        <dbReference type="EMBL" id="CEK87759.1"/>
    </source>
</evidence>
<accession>A0A0B7B329</accession>
<feature type="non-terminal residue" evidence="1">
    <location>
        <position position="1"/>
    </location>
</feature>
<dbReference type="AlphaFoldDB" id="A0A0B7B329"/>
<dbReference type="EMBL" id="HACG01040894">
    <property type="protein sequence ID" value="CEK87759.1"/>
    <property type="molecule type" value="Transcribed_RNA"/>
</dbReference>
<name>A0A0B7B329_9EUPU</name>
<gene>
    <name evidence="1" type="primary">ORF161303</name>
</gene>
<sequence length="52" mass="5954">CVQSTEVVQSIGPLSVARFRELNVKKMDMWAAGFTALWTFCHGFESRHVEPR</sequence>
<reference evidence="1" key="1">
    <citation type="submission" date="2014-12" db="EMBL/GenBank/DDBJ databases">
        <title>Insight into the proteome of Arion vulgaris.</title>
        <authorList>
            <person name="Aradska J."/>
            <person name="Bulat T."/>
            <person name="Smidak R."/>
            <person name="Sarate P."/>
            <person name="Gangsoo J."/>
            <person name="Sialana F."/>
            <person name="Bilban M."/>
            <person name="Lubec G."/>
        </authorList>
    </citation>
    <scope>NUCLEOTIDE SEQUENCE</scope>
    <source>
        <tissue evidence="1">Skin</tissue>
    </source>
</reference>